<sequence>MSRIRPSNIHNDIYTAVDFTEIVGAGLPTIYHVEYTIENYRIIEPVIS</sequence>
<proteinExistence type="predicted"/>
<name>A0ABN8U0W4_9BACL</name>
<comment type="caution">
    <text evidence="1">The sequence shown here is derived from an EMBL/GenBank/DDBJ whole genome shotgun (WGS) entry which is preliminary data.</text>
</comment>
<dbReference type="RefSeq" id="WP_261944812.1">
    <property type="nucleotide sequence ID" value="NZ_CALYLO010000002.1"/>
</dbReference>
<evidence type="ECO:0000313" key="2">
    <source>
        <dbReference type="Proteomes" id="UP001154322"/>
    </source>
</evidence>
<evidence type="ECO:0000313" key="1">
    <source>
        <dbReference type="EMBL" id="CAH8244689.1"/>
    </source>
</evidence>
<reference evidence="1" key="1">
    <citation type="submission" date="2022-06" db="EMBL/GenBank/DDBJ databases">
        <authorList>
            <person name="Dietemann V."/>
            <person name="Ory F."/>
            <person name="Dainat B."/>
            <person name="Oberhansli S."/>
        </authorList>
    </citation>
    <scope>NUCLEOTIDE SEQUENCE</scope>
    <source>
        <strain evidence="1">Ena-SAMPLE-TAB-26-04-2022-14:26:32:270-5432</strain>
    </source>
</reference>
<protein>
    <submittedName>
        <fullName evidence="1">Uncharacterized protein</fullName>
    </submittedName>
</protein>
<dbReference type="EMBL" id="CALYLO010000002">
    <property type="protein sequence ID" value="CAH8244689.1"/>
    <property type="molecule type" value="Genomic_DNA"/>
</dbReference>
<keyword evidence="2" id="KW-1185">Reference proteome</keyword>
<accession>A0ABN8U0W4</accession>
<dbReference type="Proteomes" id="UP001154322">
    <property type="component" value="Unassembled WGS sequence"/>
</dbReference>
<gene>
    <name evidence="1" type="ORF">WJ0W_001919</name>
</gene>
<organism evidence="1 2">
    <name type="scientific">Paenibacillus melissococcoides</name>
    <dbReference type="NCBI Taxonomy" id="2912268"/>
    <lineage>
        <taxon>Bacteria</taxon>
        <taxon>Bacillati</taxon>
        <taxon>Bacillota</taxon>
        <taxon>Bacilli</taxon>
        <taxon>Bacillales</taxon>
        <taxon>Paenibacillaceae</taxon>
        <taxon>Paenibacillus</taxon>
    </lineage>
</organism>